<evidence type="ECO:0000256" key="1">
    <source>
        <dbReference type="SAM" id="Phobius"/>
    </source>
</evidence>
<dbReference type="Pfam" id="PF24681">
    <property type="entry name" value="Kelch_KLHDC2_KLHL20_DRC7"/>
    <property type="match status" value="1"/>
</dbReference>
<name>A0A521F080_SACCC</name>
<accession>A0A521F080</accession>
<keyword evidence="1" id="KW-0812">Transmembrane</keyword>
<proteinExistence type="predicted"/>
<evidence type="ECO:0000313" key="4">
    <source>
        <dbReference type="Proteomes" id="UP000319040"/>
    </source>
</evidence>
<feature type="transmembrane region" description="Helical" evidence="1">
    <location>
        <begin position="546"/>
        <end position="565"/>
    </location>
</feature>
<evidence type="ECO:0000256" key="2">
    <source>
        <dbReference type="SAM" id="SignalP"/>
    </source>
</evidence>
<dbReference type="Gene3D" id="1.25.40.10">
    <property type="entry name" value="Tetratricopeptide repeat domain"/>
    <property type="match status" value="1"/>
</dbReference>
<feature type="chain" id="PRO_5022229206" evidence="2">
    <location>
        <begin position="21"/>
        <end position="839"/>
    </location>
</feature>
<dbReference type="InterPro" id="IPR011990">
    <property type="entry name" value="TPR-like_helical_dom_sf"/>
</dbReference>
<dbReference type="EMBL" id="FXTB01000012">
    <property type="protein sequence ID" value="SMO89476.1"/>
    <property type="molecule type" value="Genomic_DNA"/>
</dbReference>
<keyword evidence="1" id="KW-0472">Membrane</keyword>
<dbReference type="OrthoDB" id="1110630at2"/>
<dbReference type="InterPro" id="IPR036388">
    <property type="entry name" value="WH-like_DNA-bd_sf"/>
</dbReference>
<organism evidence="3 4">
    <name type="scientific">Saccharicrinis carchari</name>
    <dbReference type="NCBI Taxonomy" id="1168039"/>
    <lineage>
        <taxon>Bacteria</taxon>
        <taxon>Pseudomonadati</taxon>
        <taxon>Bacteroidota</taxon>
        <taxon>Bacteroidia</taxon>
        <taxon>Marinilabiliales</taxon>
        <taxon>Marinilabiliaceae</taxon>
        <taxon>Saccharicrinis</taxon>
    </lineage>
</organism>
<dbReference type="GO" id="GO:0006355">
    <property type="term" value="P:regulation of DNA-templated transcription"/>
    <property type="evidence" value="ECO:0007669"/>
    <property type="project" value="TreeGrafter"/>
</dbReference>
<feature type="signal peptide" evidence="2">
    <location>
        <begin position="1"/>
        <end position="20"/>
    </location>
</feature>
<protein>
    <submittedName>
        <fullName evidence="3">Kelch motif-containing protein</fullName>
    </submittedName>
</protein>
<dbReference type="GO" id="GO:0003677">
    <property type="term" value="F:DNA binding"/>
    <property type="evidence" value="ECO:0007669"/>
    <property type="project" value="TreeGrafter"/>
</dbReference>
<dbReference type="InterPro" id="IPR051677">
    <property type="entry name" value="AfsR-DnrI-RedD_regulator"/>
</dbReference>
<gene>
    <name evidence="3" type="ORF">SAMN06265379_11244</name>
</gene>
<sequence length="839" mass="97585">MNKFFAVLLFVLLFVTSAYGQGISFNSNDKLISNRTSYNVFAHKQPNLAGTFSVEFDFLIRQKETFGYIFTINDIDEQDVLSLIYVYNDSIPELRFNLDGKKNLFTIKLSNTEVELKSRIKCSILFDIKDKKIVLKVNNQQFETAYNVLNPIQKPKLTFGKTNHSVDVPAFSLYDLKIKSKKNNIYFFFNESEGNIVYDAKGEIFGHVDNPIWLINDSFHWKLKQVLHYDDVAAISFNKDEQQLIFTTKDSIGFFNLFTEVFKQVPSVNKLPVPMRLGMSIVDKKQRRLFVYELNDIANNNPTIASLHLDSLKWTSHTTKQFDQQRHHHNSWFDSTKNRLYIFGGFGNYKFTNSIDYFDVESNEWQHQSFNGVIITPRFFSGMLQYNENEIIIFGGVGNESGDQSLGKEYYKDCYKINLSTNVITELWKFDTHPDFVSSRNMIISEDSSSFYTFNYKEYIPNSYLQLYNYSIEDGIAKAYGDSISIISERIRTNANLYLNKSTNELFCVLQEFELSGANVIKIYSINFPPVTANQLTVINSKSRSAYFYVLIVVLLLVFAIYIFYTRNLRKRKVYQKEISDLNTYSVNNVKEIYKNNSISLFGNFKVIDLRGKDISYLFSPKIKQLLLILLLKTEEETGITSEYIYNVLWPDKERANAKNIKNVTLNQLRKILSDLDGIEIIFDRASFRLITTNSVSIDFWDFRYYLNNFNDNPEESLNFLHTIICKGSFLKEIDLEHFDKEKQLLEDRLISTLENVLDEYYKSNSHSNVILATNILLSVDPVNETAIVFKACTYKKLKMLDEAKKAYNSFLVEYAKAYKENFSKTFSEILSQEPGKSL</sequence>
<dbReference type="Gene3D" id="2.120.10.80">
    <property type="entry name" value="Kelch-type beta propeller"/>
    <property type="match status" value="1"/>
</dbReference>
<reference evidence="3 4" key="1">
    <citation type="submission" date="2017-05" db="EMBL/GenBank/DDBJ databases">
        <authorList>
            <person name="Varghese N."/>
            <person name="Submissions S."/>
        </authorList>
    </citation>
    <scope>NUCLEOTIDE SEQUENCE [LARGE SCALE GENOMIC DNA]</scope>
    <source>
        <strain evidence="3 4">DSM 27040</strain>
    </source>
</reference>
<dbReference type="AlphaFoldDB" id="A0A521F080"/>
<dbReference type="InterPro" id="IPR015915">
    <property type="entry name" value="Kelch-typ_b-propeller"/>
</dbReference>
<dbReference type="Proteomes" id="UP000319040">
    <property type="component" value="Unassembled WGS sequence"/>
</dbReference>
<dbReference type="PANTHER" id="PTHR35807">
    <property type="entry name" value="TRANSCRIPTIONAL REGULATOR REDD-RELATED"/>
    <property type="match status" value="1"/>
</dbReference>
<evidence type="ECO:0000313" key="3">
    <source>
        <dbReference type="EMBL" id="SMO89476.1"/>
    </source>
</evidence>
<dbReference type="SUPFAM" id="SSF50965">
    <property type="entry name" value="Galactose oxidase, central domain"/>
    <property type="match status" value="1"/>
</dbReference>
<keyword evidence="2" id="KW-0732">Signal</keyword>
<keyword evidence="1" id="KW-1133">Transmembrane helix</keyword>
<dbReference type="InterPro" id="IPR011043">
    <property type="entry name" value="Gal_Oxase/kelch_b-propeller"/>
</dbReference>
<keyword evidence="4" id="KW-1185">Reference proteome</keyword>
<dbReference type="Gene3D" id="1.10.10.10">
    <property type="entry name" value="Winged helix-like DNA-binding domain superfamily/Winged helix DNA-binding domain"/>
    <property type="match status" value="1"/>
</dbReference>
<dbReference type="PANTHER" id="PTHR35807:SF1">
    <property type="entry name" value="TRANSCRIPTIONAL REGULATOR REDD"/>
    <property type="match status" value="1"/>
</dbReference>
<dbReference type="RefSeq" id="WP_142534610.1">
    <property type="nucleotide sequence ID" value="NZ_FXTB01000012.1"/>
</dbReference>